<name>A0A0V0TUV2_9BILA</name>
<dbReference type="Proteomes" id="UP000055048">
    <property type="component" value="Unassembled WGS sequence"/>
</dbReference>
<proteinExistence type="predicted"/>
<protein>
    <submittedName>
        <fullName evidence="1">Uncharacterized protein</fullName>
    </submittedName>
</protein>
<dbReference type="AlphaFoldDB" id="A0A0V0TUV2"/>
<dbReference type="EMBL" id="JYDJ01000134">
    <property type="protein sequence ID" value="KRX42829.1"/>
    <property type="molecule type" value="Genomic_DNA"/>
</dbReference>
<gene>
    <name evidence="1" type="ORF">T05_12517</name>
</gene>
<comment type="caution">
    <text evidence="1">The sequence shown here is derived from an EMBL/GenBank/DDBJ whole genome shotgun (WGS) entry which is preliminary data.</text>
</comment>
<evidence type="ECO:0000313" key="2">
    <source>
        <dbReference type="Proteomes" id="UP000055048"/>
    </source>
</evidence>
<evidence type="ECO:0000313" key="1">
    <source>
        <dbReference type="EMBL" id="KRX42829.1"/>
    </source>
</evidence>
<accession>A0A0V0TUV2</accession>
<sequence length="75" mass="8490">MFVVLLICVDGNLKCDTNMFIQTDIYPSGKARHWSQIVICLARHGISISEQNLLEDFITALMCSTKRQNLFLLGT</sequence>
<organism evidence="1 2">
    <name type="scientific">Trichinella murrelli</name>
    <dbReference type="NCBI Taxonomy" id="144512"/>
    <lineage>
        <taxon>Eukaryota</taxon>
        <taxon>Metazoa</taxon>
        <taxon>Ecdysozoa</taxon>
        <taxon>Nematoda</taxon>
        <taxon>Enoplea</taxon>
        <taxon>Dorylaimia</taxon>
        <taxon>Trichinellida</taxon>
        <taxon>Trichinellidae</taxon>
        <taxon>Trichinella</taxon>
    </lineage>
</organism>
<reference evidence="1 2" key="1">
    <citation type="submission" date="2015-01" db="EMBL/GenBank/DDBJ databases">
        <title>Evolution of Trichinella species and genotypes.</title>
        <authorList>
            <person name="Korhonen P.K."/>
            <person name="Edoardo P."/>
            <person name="Giuseppe L.R."/>
            <person name="Gasser R.B."/>
        </authorList>
    </citation>
    <scope>NUCLEOTIDE SEQUENCE [LARGE SCALE GENOMIC DNA]</scope>
    <source>
        <strain evidence="1">ISS417</strain>
    </source>
</reference>
<keyword evidence="2" id="KW-1185">Reference proteome</keyword>